<protein>
    <recommendedName>
        <fullName evidence="6">Dihydrolipoamide acetyltransferase component of pyruvate dehydrogenase complex</fullName>
        <ecNumber evidence="6">2.3.1.-</ecNumber>
    </recommendedName>
</protein>
<dbReference type="SUPFAM" id="SSF47005">
    <property type="entry name" value="Peripheral subunit-binding domain of 2-oxo acid dehydrogenase complex"/>
    <property type="match status" value="1"/>
</dbReference>
<dbReference type="InterPro" id="IPR050743">
    <property type="entry name" value="2-oxoacid_DH_E2_comp"/>
</dbReference>
<dbReference type="InterPro" id="IPR004167">
    <property type="entry name" value="PSBD"/>
</dbReference>
<dbReference type="Gene3D" id="3.30.559.10">
    <property type="entry name" value="Chloramphenicol acetyltransferase-like domain"/>
    <property type="match status" value="1"/>
</dbReference>
<name>A0A9D1FCA6_9FIRM</name>
<evidence type="ECO:0000256" key="2">
    <source>
        <dbReference type="ARBA" id="ARBA00007317"/>
    </source>
</evidence>
<reference evidence="10" key="1">
    <citation type="submission" date="2020-10" db="EMBL/GenBank/DDBJ databases">
        <authorList>
            <person name="Gilroy R."/>
        </authorList>
    </citation>
    <scope>NUCLEOTIDE SEQUENCE</scope>
    <source>
        <strain evidence="10">ChiHjej10B9-9673</strain>
    </source>
</reference>
<evidence type="ECO:0000256" key="5">
    <source>
        <dbReference type="ARBA" id="ARBA00023315"/>
    </source>
</evidence>
<dbReference type="Proteomes" id="UP000824001">
    <property type="component" value="Unassembled WGS sequence"/>
</dbReference>
<dbReference type="Gene3D" id="2.40.50.100">
    <property type="match status" value="1"/>
</dbReference>
<dbReference type="PROSITE" id="PS51826">
    <property type="entry name" value="PSBD"/>
    <property type="match status" value="2"/>
</dbReference>
<evidence type="ECO:0000256" key="3">
    <source>
        <dbReference type="ARBA" id="ARBA00022679"/>
    </source>
</evidence>
<dbReference type="PANTHER" id="PTHR43178:SF5">
    <property type="entry name" value="LIPOAMIDE ACYLTRANSFERASE COMPONENT OF BRANCHED-CHAIN ALPHA-KETO ACID DEHYDROGENASE COMPLEX, MITOCHONDRIAL"/>
    <property type="match status" value="1"/>
</dbReference>
<dbReference type="GO" id="GO:0005737">
    <property type="term" value="C:cytoplasm"/>
    <property type="evidence" value="ECO:0007669"/>
    <property type="project" value="TreeGrafter"/>
</dbReference>
<dbReference type="InterPro" id="IPR001078">
    <property type="entry name" value="2-oxoacid_DH_actylTfrase"/>
</dbReference>
<dbReference type="SUPFAM" id="SSF51230">
    <property type="entry name" value="Single hybrid motif"/>
    <property type="match status" value="1"/>
</dbReference>
<evidence type="ECO:0000313" key="10">
    <source>
        <dbReference type="EMBL" id="HIS66452.1"/>
    </source>
</evidence>
<dbReference type="PANTHER" id="PTHR43178">
    <property type="entry name" value="DIHYDROLIPOAMIDE ACETYLTRANSFERASE COMPONENT OF PYRUVATE DEHYDROGENASE COMPLEX"/>
    <property type="match status" value="1"/>
</dbReference>
<dbReference type="EMBL" id="DVJK01000072">
    <property type="protein sequence ID" value="HIS66452.1"/>
    <property type="molecule type" value="Genomic_DNA"/>
</dbReference>
<evidence type="ECO:0000256" key="7">
    <source>
        <dbReference type="SAM" id="MobiDB-lite"/>
    </source>
</evidence>
<dbReference type="Pfam" id="PF00364">
    <property type="entry name" value="Biotin_lipoyl"/>
    <property type="match status" value="1"/>
</dbReference>
<feature type="domain" description="Lipoyl-binding" evidence="8">
    <location>
        <begin position="2"/>
        <end position="77"/>
    </location>
</feature>
<proteinExistence type="inferred from homology"/>
<evidence type="ECO:0000259" key="9">
    <source>
        <dbReference type="PROSITE" id="PS51826"/>
    </source>
</evidence>
<feature type="domain" description="Peripheral subunit-binding (PSBD)" evidence="9">
    <location>
        <begin position="171"/>
        <end position="205"/>
    </location>
</feature>
<dbReference type="Pfam" id="PF00198">
    <property type="entry name" value="2-oxoacid_dh"/>
    <property type="match status" value="1"/>
</dbReference>
<sequence length="441" mass="46177">MAKVIVMPKLGLTMTEGTLSKWLKHEGEAVKEGEPLFEVETDKLTNTIEAAASGTLLKITLPEGGVAPCMEPVAVIGEPGEDFASLLGGAAPAEEKPAAPAAAPAAGAAPARKPGERVLASPAAKKLARELGIDLAIVPGTGPKGRVTEDDVRNYKPAAAPAAEPAEPKVKASPLAAKVAADIGLELKNVPAKGRVMAADILAAVQKGGSAPAEEAPREETVPMNGMRKAIARNMQNSHMTSPTVTFNLGIDMTELKRVREQLKAADLKVSYTDILVKVVAKALTEFPVLNCSVADDKIVYKHYVNMGVAVALDNGLVVPNVRDADKKGIAEISAEVKELAKKAREGGLGMDALTGGTFTITNLGMYGIESFSPIINQPEVAILGVNTMQDKVVVVDGEICVRPIMNLSLTADHRVIDGSTAAQFLQRVKTLMENPALLLA</sequence>
<keyword evidence="3 6" id="KW-0808">Transferase</keyword>
<evidence type="ECO:0000313" key="11">
    <source>
        <dbReference type="Proteomes" id="UP000824001"/>
    </source>
</evidence>
<dbReference type="SUPFAM" id="SSF52777">
    <property type="entry name" value="CoA-dependent acyltransferases"/>
    <property type="match status" value="1"/>
</dbReference>
<dbReference type="InterPro" id="IPR023213">
    <property type="entry name" value="CAT-like_dom_sf"/>
</dbReference>
<dbReference type="AlphaFoldDB" id="A0A9D1FCA6"/>
<evidence type="ECO:0000259" key="8">
    <source>
        <dbReference type="PROSITE" id="PS50968"/>
    </source>
</evidence>
<feature type="region of interest" description="Disordered" evidence="7">
    <location>
        <begin position="95"/>
        <end position="117"/>
    </location>
</feature>
<dbReference type="GO" id="GO:0016407">
    <property type="term" value="F:acetyltransferase activity"/>
    <property type="evidence" value="ECO:0007669"/>
    <property type="project" value="TreeGrafter"/>
</dbReference>
<reference evidence="10" key="2">
    <citation type="journal article" date="2021" name="PeerJ">
        <title>Extensive microbial diversity within the chicken gut microbiome revealed by metagenomics and culture.</title>
        <authorList>
            <person name="Gilroy R."/>
            <person name="Ravi A."/>
            <person name="Getino M."/>
            <person name="Pursley I."/>
            <person name="Horton D.L."/>
            <person name="Alikhan N.F."/>
            <person name="Baker D."/>
            <person name="Gharbi K."/>
            <person name="Hall N."/>
            <person name="Watson M."/>
            <person name="Adriaenssens E.M."/>
            <person name="Foster-Nyarko E."/>
            <person name="Jarju S."/>
            <person name="Secka A."/>
            <person name="Antonio M."/>
            <person name="Oren A."/>
            <person name="Chaudhuri R.R."/>
            <person name="La Ragione R."/>
            <person name="Hildebrand F."/>
            <person name="Pallen M.J."/>
        </authorList>
    </citation>
    <scope>NUCLEOTIDE SEQUENCE</scope>
    <source>
        <strain evidence="10">ChiHjej10B9-9673</strain>
    </source>
</reference>
<comment type="similarity">
    <text evidence="2 6">Belongs to the 2-oxoacid dehydrogenase family.</text>
</comment>
<comment type="cofactor">
    <cofactor evidence="1 6">
        <name>(R)-lipoate</name>
        <dbReference type="ChEBI" id="CHEBI:83088"/>
    </cofactor>
</comment>
<dbReference type="PROSITE" id="PS50968">
    <property type="entry name" value="BIOTINYL_LIPOYL"/>
    <property type="match status" value="1"/>
</dbReference>
<dbReference type="InterPro" id="IPR011053">
    <property type="entry name" value="Single_hybrid_motif"/>
</dbReference>
<dbReference type="EC" id="2.3.1.-" evidence="6"/>
<dbReference type="CDD" id="cd06849">
    <property type="entry name" value="lipoyl_domain"/>
    <property type="match status" value="1"/>
</dbReference>
<gene>
    <name evidence="10" type="ORF">IAC18_02695</name>
</gene>
<feature type="compositionally biased region" description="Low complexity" evidence="7">
    <location>
        <begin position="95"/>
        <end position="112"/>
    </location>
</feature>
<dbReference type="GO" id="GO:0031405">
    <property type="term" value="F:lipoic acid binding"/>
    <property type="evidence" value="ECO:0007669"/>
    <property type="project" value="TreeGrafter"/>
</dbReference>
<accession>A0A9D1FCA6</accession>
<dbReference type="Gene3D" id="4.10.320.10">
    <property type="entry name" value="E3-binding domain"/>
    <property type="match status" value="2"/>
</dbReference>
<evidence type="ECO:0000256" key="1">
    <source>
        <dbReference type="ARBA" id="ARBA00001938"/>
    </source>
</evidence>
<dbReference type="Pfam" id="PF02817">
    <property type="entry name" value="E3_binding"/>
    <property type="match status" value="1"/>
</dbReference>
<dbReference type="FunFam" id="3.30.559.10:FF:000007">
    <property type="entry name" value="Dihydrolipoamide acetyltransferase component of pyruvate dehydrogenase complex"/>
    <property type="match status" value="1"/>
</dbReference>
<comment type="caution">
    <text evidence="10">The sequence shown here is derived from an EMBL/GenBank/DDBJ whole genome shotgun (WGS) entry which is preliminary data.</text>
</comment>
<feature type="domain" description="Peripheral subunit-binding (PSBD)" evidence="9">
    <location>
        <begin position="119"/>
        <end position="156"/>
    </location>
</feature>
<evidence type="ECO:0000256" key="4">
    <source>
        <dbReference type="ARBA" id="ARBA00022823"/>
    </source>
</evidence>
<keyword evidence="5 6" id="KW-0012">Acyltransferase</keyword>
<organism evidence="10 11">
    <name type="scientific">Candidatus Scatomorpha merdipullorum</name>
    <dbReference type="NCBI Taxonomy" id="2840927"/>
    <lineage>
        <taxon>Bacteria</taxon>
        <taxon>Bacillati</taxon>
        <taxon>Bacillota</taxon>
        <taxon>Clostridia</taxon>
        <taxon>Eubacteriales</taxon>
        <taxon>Candidatus Scatomorpha</taxon>
    </lineage>
</organism>
<evidence type="ECO:0000256" key="6">
    <source>
        <dbReference type="RuleBase" id="RU003423"/>
    </source>
</evidence>
<dbReference type="InterPro" id="IPR000089">
    <property type="entry name" value="Biotin_lipoyl"/>
</dbReference>
<keyword evidence="4 6" id="KW-0450">Lipoyl</keyword>
<dbReference type="InterPro" id="IPR036625">
    <property type="entry name" value="E3-bd_dom_sf"/>
</dbReference>